<feature type="signal peptide" evidence="3">
    <location>
        <begin position="1"/>
        <end position="21"/>
    </location>
</feature>
<name>A0A7W7XXX7_9GAMM</name>
<dbReference type="Pfam" id="PF21365">
    <property type="entry name" value="Glyco_hydro_31_3rd"/>
    <property type="match status" value="1"/>
</dbReference>
<evidence type="ECO:0000313" key="8">
    <source>
        <dbReference type="EMBL" id="MBB5014721.1"/>
    </source>
</evidence>
<dbReference type="InterPro" id="IPR033403">
    <property type="entry name" value="DUF5110"/>
</dbReference>
<dbReference type="InterPro" id="IPR011013">
    <property type="entry name" value="Gal_mutarotase_sf_dom"/>
</dbReference>
<dbReference type="CDD" id="cd14752">
    <property type="entry name" value="GH31_N"/>
    <property type="match status" value="1"/>
</dbReference>
<dbReference type="Gene3D" id="3.20.20.80">
    <property type="entry name" value="Glycosidases"/>
    <property type="match status" value="1"/>
</dbReference>
<keyword evidence="2" id="KW-0326">Glycosidase</keyword>
<dbReference type="InterPro" id="IPR013780">
    <property type="entry name" value="Glyco_hydro_b"/>
</dbReference>
<evidence type="ECO:0000259" key="5">
    <source>
        <dbReference type="Pfam" id="PF13802"/>
    </source>
</evidence>
<dbReference type="GO" id="GO:0033825">
    <property type="term" value="F:oligosaccharide 4-alpha-D-glucosyltransferase activity"/>
    <property type="evidence" value="ECO:0007669"/>
    <property type="project" value="UniProtKB-EC"/>
</dbReference>
<dbReference type="Proteomes" id="UP000519004">
    <property type="component" value="Unassembled WGS sequence"/>
</dbReference>
<dbReference type="Pfam" id="PF13802">
    <property type="entry name" value="Gal_mutarotas_2"/>
    <property type="match status" value="1"/>
</dbReference>
<dbReference type="RefSeq" id="WP_183947300.1">
    <property type="nucleotide sequence ID" value="NZ_JACHHX010000003.1"/>
</dbReference>
<feature type="domain" description="Glycoside hydrolase family 31 N-terminal" evidence="5">
    <location>
        <begin position="43"/>
        <end position="200"/>
    </location>
</feature>
<dbReference type="EC" id="2.4.1.161" evidence="8"/>
<evidence type="ECO:0000259" key="4">
    <source>
        <dbReference type="Pfam" id="PF01055"/>
    </source>
</evidence>
<comment type="caution">
    <text evidence="8">The sequence shown here is derived from an EMBL/GenBank/DDBJ whole genome shotgun (WGS) entry which is preliminary data.</text>
</comment>
<proteinExistence type="inferred from homology"/>
<protein>
    <submittedName>
        <fullName evidence="8">Oligosaccharide 4-alpha-D-glucosyltransferase</fullName>
        <ecNumber evidence="8">2.4.1.161</ecNumber>
    </submittedName>
</protein>
<dbReference type="SUPFAM" id="SSF74650">
    <property type="entry name" value="Galactose mutarotase-like"/>
    <property type="match status" value="1"/>
</dbReference>
<evidence type="ECO:0000256" key="2">
    <source>
        <dbReference type="RuleBase" id="RU361185"/>
    </source>
</evidence>
<keyword evidence="2" id="KW-0378">Hydrolase</keyword>
<dbReference type="SUPFAM" id="SSF51011">
    <property type="entry name" value="Glycosyl hydrolase domain"/>
    <property type="match status" value="1"/>
</dbReference>
<evidence type="ECO:0000313" key="9">
    <source>
        <dbReference type="Proteomes" id="UP000519004"/>
    </source>
</evidence>
<evidence type="ECO:0000256" key="1">
    <source>
        <dbReference type="ARBA" id="ARBA00007806"/>
    </source>
</evidence>
<dbReference type="Pfam" id="PF01055">
    <property type="entry name" value="Glyco_hydro_31_2nd"/>
    <property type="match status" value="1"/>
</dbReference>
<dbReference type="InterPro" id="IPR025887">
    <property type="entry name" value="Glyco_hydro_31_N_dom"/>
</dbReference>
<feature type="chain" id="PRO_5031498641" evidence="3">
    <location>
        <begin position="22"/>
        <end position="797"/>
    </location>
</feature>
<accession>A0A7W7XXX7</accession>
<keyword evidence="8" id="KW-0808">Transferase</keyword>
<dbReference type="InterPro" id="IPR017853">
    <property type="entry name" value="GH"/>
</dbReference>
<keyword evidence="9" id="KW-1185">Reference proteome</keyword>
<dbReference type="SUPFAM" id="SSF51445">
    <property type="entry name" value="(Trans)glycosidases"/>
    <property type="match status" value="1"/>
</dbReference>
<dbReference type="Gene3D" id="2.60.40.1180">
    <property type="entry name" value="Golgi alpha-mannosidase II"/>
    <property type="match status" value="2"/>
</dbReference>
<keyword evidence="3" id="KW-0732">Signal</keyword>
<dbReference type="Pfam" id="PF17137">
    <property type="entry name" value="DUF5110"/>
    <property type="match status" value="1"/>
</dbReference>
<reference evidence="8 9" key="1">
    <citation type="submission" date="2020-08" db="EMBL/GenBank/DDBJ databases">
        <title>Genomic Encyclopedia of Type Strains, Phase IV (KMG-IV): sequencing the most valuable type-strain genomes for metagenomic binning, comparative biology and taxonomic classification.</title>
        <authorList>
            <person name="Goeker M."/>
        </authorList>
    </citation>
    <scope>NUCLEOTIDE SEQUENCE [LARGE SCALE GENOMIC DNA]</scope>
    <source>
        <strain evidence="8 9">DSM 25897</strain>
    </source>
</reference>
<keyword evidence="8" id="KW-0328">Glycosyltransferase</keyword>
<dbReference type="GO" id="GO:0004553">
    <property type="term" value="F:hydrolase activity, hydrolyzing O-glycosyl compounds"/>
    <property type="evidence" value="ECO:0007669"/>
    <property type="project" value="InterPro"/>
</dbReference>
<evidence type="ECO:0000256" key="3">
    <source>
        <dbReference type="SAM" id="SignalP"/>
    </source>
</evidence>
<feature type="domain" description="Glycoside hydrolase family 31 TIM barrel" evidence="4">
    <location>
        <begin position="242"/>
        <end position="563"/>
    </location>
</feature>
<dbReference type="AlphaFoldDB" id="A0A7W7XXX7"/>
<organism evidence="8 9">
    <name type="scientific">Rehaibacterium terrae</name>
    <dbReference type="NCBI Taxonomy" id="1341696"/>
    <lineage>
        <taxon>Bacteria</taxon>
        <taxon>Pseudomonadati</taxon>
        <taxon>Pseudomonadota</taxon>
        <taxon>Gammaproteobacteria</taxon>
        <taxon>Lysobacterales</taxon>
        <taxon>Lysobacteraceae</taxon>
        <taxon>Rehaibacterium</taxon>
    </lineage>
</organism>
<evidence type="ECO:0000259" key="6">
    <source>
        <dbReference type="Pfam" id="PF17137"/>
    </source>
</evidence>
<feature type="domain" description="Glycosyl hydrolase family 31 C-terminal" evidence="7">
    <location>
        <begin position="571"/>
        <end position="655"/>
    </location>
</feature>
<feature type="domain" description="DUF5110" evidence="6">
    <location>
        <begin position="674"/>
        <end position="748"/>
    </location>
</feature>
<dbReference type="EMBL" id="JACHHX010000003">
    <property type="protein sequence ID" value="MBB5014721.1"/>
    <property type="molecule type" value="Genomic_DNA"/>
</dbReference>
<sequence>MRLRLRLLLPFTLVLAAPAWAADYVAHALRDDSLHIETSDGALRLSFRGAEAIEAHYRPEGRKQLPSFSLIDTAPVPATLDVRDDRLVYDSGRLRAVVHKRPLRIEYLRGDTPLLAEEAGLFHHETLRGFRFRLAPDEKLLGAGQRVLGMDRRGHRLPLYNRPHYGYGSRSEQMYFSLPAVLSSRKYLLLFDNSARGHIDLGKTEPDVLQFEAVAGRTGYLVVAGDSYPRIIENYVAVTGRPPLPARWTLGNYASRFGYRSEAQAREVVRLFRAHDIPLDALVLDLYWFGPDIQGHMGKLDWDREAFPDPEGMLRDFAADGVQTILVTEPFVLTTSTRWDEAVQAGVLARDLAGKPKTFDFYFGHTGLIDVFDRRAADWFWAIYRGLTAQGVAGWWGDLGEPEVHPHDTLHAIGSADEVHNAYGHEWARLVYEGMRADFPARRPFVMMRAGAPGSQRYGMVPWTGDVERSWDGLGAQVELALQMGLFGFGWIHSDLGGFAGGERFDRDLYLRWLQYGVFQPVFRPHAQEHIAPEPVFHDRRTRALAREAVRLRYRLLPYHYTLAWQHARTGLPPMRPLFFEDESDPALIDRHDGYLWGDAFLVFPVVRPRVSVLDVELPRGVWFDFHGGCRYEGGRRQRLPVRREAIPVLVRAGAFVPMIEPVATTRDYRSDRLELHYWADAGTPAAEGRMYEDDGHSFGAHDSDAHELLHFAAEHGAQTLTVRLRREGGHYPGRPDTRRITLVVHGWAQAPQRVQLDGRPLADADLRYDARRRELRASFDWHGEAAVVAIRQPDAE</sequence>
<dbReference type="PANTHER" id="PTHR22762">
    <property type="entry name" value="ALPHA-GLUCOSIDASE"/>
    <property type="match status" value="1"/>
</dbReference>
<dbReference type="GO" id="GO:0005975">
    <property type="term" value="P:carbohydrate metabolic process"/>
    <property type="evidence" value="ECO:0007669"/>
    <property type="project" value="InterPro"/>
</dbReference>
<dbReference type="PANTHER" id="PTHR22762:SF120">
    <property type="entry name" value="HETEROGLYCAN GLUCOSIDASE 1"/>
    <property type="match status" value="1"/>
</dbReference>
<gene>
    <name evidence="8" type="ORF">HNQ58_000597</name>
</gene>
<comment type="similarity">
    <text evidence="1 2">Belongs to the glycosyl hydrolase 31 family.</text>
</comment>
<dbReference type="GO" id="GO:0030246">
    <property type="term" value="F:carbohydrate binding"/>
    <property type="evidence" value="ECO:0007669"/>
    <property type="project" value="InterPro"/>
</dbReference>
<dbReference type="Gene3D" id="2.60.40.1760">
    <property type="entry name" value="glycosyl hydrolase (family 31)"/>
    <property type="match status" value="1"/>
</dbReference>
<dbReference type="InterPro" id="IPR048395">
    <property type="entry name" value="Glyco_hydro_31_C"/>
</dbReference>
<evidence type="ECO:0000259" key="7">
    <source>
        <dbReference type="Pfam" id="PF21365"/>
    </source>
</evidence>
<dbReference type="InterPro" id="IPR000322">
    <property type="entry name" value="Glyco_hydro_31_TIM"/>
</dbReference>